<gene>
    <name evidence="1" type="ORF">HME9304_01820</name>
</gene>
<organism evidence="1 2">
    <name type="scientific">Flagellimonas maritima</name>
    <dbReference type="NCBI Taxonomy" id="1383885"/>
    <lineage>
        <taxon>Bacteria</taxon>
        <taxon>Pseudomonadati</taxon>
        <taxon>Bacteroidota</taxon>
        <taxon>Flavobacteriia</taxon>
        <taxon>Flavobacteriales</taxon>
        <taxon>Flavobacteriaceae</taxon>
        <taxon>Flagellimonas</taxon>
    </lineage>
</organism>
<protein>
    <submittedName>
        <fullName evidence="1">Uncharacterized protein</fullName>
    </submittedName>
</protein>
<proteinExistence type="predicted"/>
<dbReference type="RefSeq" id="WP_112378260.1">
    <property type="nucleotide sequence ID" value="NZ_CP030104.1"/>
</dbReference>
<dbReference type="OrthoDB" id="981616at2"/>
<dbReference type="AlphaFoldDB" id="A0A2Z4LSE4"/>
<evidence type="ECO:0000313" key="1">
    <source>
        <dbReference type="EMBL" id="AWX44815.1"/>
    </source>
</evidence>
<evidence type="ECO:0000313" key="2">
    <source>
        <dbReference type="Proteomes" id="UP000248536"/>
    </source>
</evidence>
<accession>A0A2Z4LSE4</accession>
<dbReference type="Proteomes" id="UP000248536">
    <property type="component" value="Chromosome"/>
</dbReference>
<keyword evidence="2" id="KW-1185">Reference proteome</keyword>
<reference evidence="1 2" key="1">
    <citation type="submission" date="2018-06" db="EMBL/GenBank/DDBJ databases">
        <title>Spongiibacterium sp. HME9304 Genome sequencing and assembly.</title>
        <authorList>
            <person name="Kang H."/>
            <person name="Kim H."/>
            <person name="Joh K."/>
        </authorList>
    </citation>
    <scope>NUCLEOTIDE SEQUENCE [LARGE SCALE GENOMIC DNA]</scope>
    <source>
        <strain evidence="1 2">HME9304</strain>
    </source>
</reference>
<sequence>MIKRLKETHCPLCYSKLEFRNVTPCGECGTDDSELDHFKEHRYHEYILYHGLRLVLCDFCDVDFGSYDPTYFGFEKGKRIGYEDFELVREIVDVKINKGKYCSECGYNLPFLKFVKECRLANGKE</sequence>
<dbReference type="KEGG" id="spon:HME9304_01820"/>
<dbReference type="EMBL" id="CP030104">
    <property type="protein sequence ID" value="AWX44815.1"/>
    <property type="molecule type" value="Genomic_DNA"/>
</dbReference>
<name>A0A2Z4LSE4_9FLAO</name>